<feature type="region of interest" description="Disordered" evidence="1">
    <location>
        <begin position="700"/>
        <end position="763"/>
    </location>
</feature>
<evidence type="ECO:0000256" key="1">
    <source>
        <dbReference type="SAM" id="MobiDB-lite"/>
    </source>
</evidence>
<proteinExistence type="predicted"/>
<feature type="compositionally biased region" description="Basic and acidic residues" evidence="1">
    <location>
        <begin position="453"/>
        <end position="470"/>
    </location>
</feature>
<feature type="compositionally biased region" description="Basic and acidic residues" evidence="1">
    <location>
        <begin position="26"/>
        <end position="36"/>
    </location>
</feature>
<feature type="compositionally biased region" description="Acidic residues" evidence="1">
    <location>
        <begin position="895"/>
        <end position="911"/>
    </location>
</feature>
<feature type="region of interest" description="Disordered" evidence="1">
    <location>
        <begin position="451"/>
        <end position="557"/>
    </location>
</feature>
<keyword evidence="3" id="KW-1185">Reference proteome</keyword>
<feature type="compositionally biased region" description="Acidic residues" evidence="1">
    <location>
        <begin position="751"/>
        <end position="761"/>
    </location>
</feature>
<gene>
    <name evidence="2" type="ORF">PHYEVI_LOCUS6908</name>
</gene>
<dbReference type="Proteomes" id="UP001153712">
    <property type="component" value="Chromosome 3"/>
</dbReference>
<feature type="compositionally biased region" description="Polar residues" evidence="1">
    <location>
        <begin position="879"/>
        <end position="889"/>
    </location>
</feature>
<dbReference type="AlphaFoldDB" id="A0A9N9XSR7"/>
<feature type="compositionally biased region" description="Basic and acidic residues" evidence="1">
    <location>
        <begin position="285"/>
        <end position="298"/>
    </location>
</feature>
<feature type="compositionally biased region" description="Basic and acidic residues" evidence="1">
    <location>
        <begin position="495"/>
        <end position="521"/>
    </location>
</feature>
<protein>
    <submittedName>
        <fullName evidence="2">Uncharacterized protein</fullName>
    </submittedName>
</protein>
<feature type="region of interest" description="Disordered" evidence="1">
    <location>
        <begin position="618"/>
        <end position="688"/>
    </location>
</feature>
<feature type="compositionally biased region" description="Polar residues" evidence="1">
    <location>
        <begin position="274"/>
        <end position="284"/>
    </location>
</feature>
<feature type="region of interest" description="Disordered" evidence="1">
    <location>
        <begin position="189"/>
        <end position="222"/>
    </location>
</feature>
<name>A0A9N9XSR7_PHYSR</name>
<sequence>MPRLTKLKSEDEIAASPVRRSTRIHSQTENKLETPKEAATTNNPGSTKRIQARRTSNTTENKATPTGRKTSISSDDSQAQPTPRTRTRSASKENTPIKTVAARATVSREGTPVKAIKSTDNKPMRITRLRRSASVDQETEVITRVTRSRRNSMDVEVAALPQNEPSALESNGSPDQANLNLSIIQESSFNEAEEEKNSTSKSTSPNKEDNNKNQSSDDIKNQLRIVVDKLETSLSPRRSPRLVKCSGKSPCYKKCNCNGTESATAPSSSVTPAQELNDSKSSIGSDKENVSQNLKERSLSNSPISDKSVLRVVPIETTAKRLTNVFTPKGIRYSFNEPMDLDVTLSTPKFNKSLCEDNLSEDESIHLVLPEKEQDVSKIVNDSKISTKEDETKKSLDISTLKEKTLSPEITTEKLDTSTKTSTVLFEEKSNDSEECAKQVIELLNKSLNSSKQLDDESEQKIEDTNKVEEPLTAIESDVKSNVGDSITIEEQENEAVKEESRAAPVNPEDKTKEEDSKIAVDTDEEMEIVQNESTTRKSIESKPLDNSKLESSVTVTSEKIDVTCEEIISLDDEDSDNKQIQETQSANKSVDGKSENDTTCLEEMKSSFIDIIVEESSQSVQITEETSDEKVELVKTDSKSKKSLNKSDFLLNEKSEKSPKKSKSPIGKLKKSVGHNSPVLDPSTSAKLDDFISKKLADFDQRSSSEESAEHSEDENSFVDDMAQEGEEDTPSEDSNQIIDEGESIHTESEPESNLDESYSDDSFICKEENFELLSGEEYDLGNSPKEKKKSRIINVDDRDEDIIVFEKTPKQQQTKKKSRIIAYSGNSSSDDEEPPKSEESSSKKSTPNRSITVLENVNVKDIKDVEIIETVGNIIKNLSTTLPNQEVTKTEEITNEESEIQEEDMNIEESDSKESIEESDIVAVDANSSANQEVSSKRAKRKRSGSLAAPSRQSTEPDEVPSKGVKRKRSIGEIKPAKLPRLSDEQSEKKSTKSKRNKNKKVAETATVSKKNKKSKSSPGLKHSFGLMSQLLTDVKNRPKRLIKPSKSAVPEGWKVEDVQRNIKPSKSIVYSKEIAKKAYHARDFRSQMLNDSSRIKRVSSKVMLRKKGAYV</sequence>
<dbReference type="OrthoDB" id="6761993at2759"/>
<feature type="region of interest" description="Disordered" evidence="1">
    <location>
        <begin position="879"/>
        <end position="1028"/>
    </location>
</feature>
<reference evidence="2" key="1">
    <citation type="submission" date="2022-01" db="EMBL/GenBank/DDBJ databases">
        <authorList>
            <person name="King R."/>
        </authorList>
    </citation>
    <scope>NUCLEOTIDE SEQUENCE</scope>
</reference>
<feature type="region of interest" description="Disordered" evidence="1">
    <location>
        <begin position="1"/>
        <end position="116"/>
    </location>
</feature>
<accession>A0A9N9XSR7</accession>
<feature type="compositionally biased region" description="Basic and acidic residues" evidence="1">
    <location>
        <begin position="629"/>
        <end position="641"/>
    </location>
</feature>
<feature type="compositionally biased region" description="Polar residues" evidence="1">
    <location>
        <begin position="579"/>
        <end position="589"/>
    </location>
</feature>
<feature type="compositionally biased region" description="Basic and acidic residues" evidence="1">
    <location>
        <begin position="206"/>
        <end position="222"/>
    </location>
</feature>
<evidence type="ECO:0000313" key="3">
    <source>
        <dbReference type="Proteomes" id="UP001153712"/>
    </source>
</evidence>
<feature type="region of interest" description="Disordered" evidence="1">
    <location>
        <begin position="776"/>
        <end position="852"/>
    </location>
</feature>
<feature type="compositionally biased region" description="Polar residues" evidence="1">
    <location>
        <begin position="39"/>
        <end position="84"/>
    </location>
</feature>
<feature type="compositionally biased region" description="Basic and acidic residues" evidence="1">
    <location>
        <begin position="535"/>
        <end position="549"/>
    </location>
</feature>
<feature type="region of interest" description="Disordered" evidence="1">
    <location>
        <begin position="570"/>
        <end position="602"/>
    </location>
</feature>
<feature type="compositionally biased region" description="Basic and acidic residues" evidence="1">
    <location>
        <begin position="700"/>
        <end position="712"/>
    </location>
</feature>
<feature type="region of interest" description="Disordered" evidence="1">
    <location>
        <begin position="261"/>
        <end position="300"/>
    </location>
</feature>
<feature type="compositionally biased region" description="Basic and acidic residues" evidence="1">
    <location>
        <begin position="972"/>
        <end position="993"/>
    </location>
</feature>
<organism evidence="2 3">
    <name type="scientific">Phyllotreta striolata</name>
    <name type="common">Striped flea beetle</name>
    <name type="synonym">Crioceris striolata</name>
    <dbReference type="NCBI Taxonomy" id="444603"/>
    <lineage>
        <taxon>Eukaryota</taxon>
        <taxon>Metazoa</taxon>
        <taxon>Ecdysozoa</taxon>
        <taxon>Arthropoda</taxon>
        <taxon>Hexapoda</taxon>
        <taxon>Insecta</taxon>
        <taxon>Pterygota</taxon>
        <taxon>Neoptera</taxon>
        <taxon>Endopterygota</taxon>
        <taxon>Coleoptera</taxon>
        <taxon>Polyphaga</taxon>
        <taxon>Cucujiformia</taxon>
        <taxon>Chrysomeloidea</taxon>
        <taxon>Chrysomelidae</taxon>
        <taxon>Galerucinae</taxon>
        <taxon>Alticini</taxon>
        <taxon>Phyllotreta</taxon>
    </lineage>
</organism>
<evidence type="ECO:0000313" key="2">
    <source>
        <dbReference type="EMBL" id="CAG9860556.1"/>
    </source>
</evidence>
<feature type="compositionally biased region" description="Low complexity" evidence="1">
    <location>
        <begin position="262"/>
        <end position="273"/>
    </location>
</feature>
<dbReference type="EMBL" id="OU900096">
    <property type="protein sequence ID" value="CAG9860556.1"/>
    <property type="molecule type" value="Genomic_DNA"/>
</dbReference>
<feature type="compositionally biased region" description="Acidic residues" evidence="1">
    <location>
        <begin position="713"/>
        <end position="733"/>
    </location>
</feature>
<feature type="compositionally biased region" description="Basic residues" evidence="1">
    <location>
        <begin position="661"/>
        <end position="674"/>
    </location>
</feature>